<dbReference type="SUPFAM" id="SSF48452">
    <property type="entry name" value="TPR-like"/>
    <property type="match status" value="3"/>
</dbReference>
<dbReference type="InterPro" id="IPR027417">
    <property type="entry name" value="P-loop_NTPase"/>
</dbReference>
<dbReference type="Pfam" id="PF13374">
    <property type="entry name" value="TPR_10"/>
    <property type="match status" value="1"/>
</dbReference>
<dbReference type="Pfam" id="PF03704">
    <property type="entry name" value="BTAD"/>
    <property type="match status" value="1"/>
</dbReference>
<protein>
    <submittedName>
        <fullName evidence="7">Tetratricopeptide repeat protein</fullName>
    </submittedName>
</protein>
<dbReference type="SUPFAM" id="SSF46894">
    <property type="entry name" value="C-terminal effector domain of the bipartite response regulators"/>
    <property type="match status" value="1"/>
</dbReference>
<evidence type="ECO:0000313" key="8">
    <source>
        <dbReference type="Proteomes" id="UP000323454"/>
    </source>
</evidence>
<dbReference type="GO" id="GO:0043531">
    <property type="term" value="F:ADP binding"/>
    <property type="evidence" value="ECO:0007669"/>
    <property type="project" value="InterPro"/>
</dbReference>
<sequence>MRFRILGSIEAHGTAGRARLAGARQLALLSTLLLNTDSVVPTDELVDAVWGDAPPNNATSALHTYVSRLRRVLGAAEPDAEARLTFGAGYRLRVAPDELDVVVFRELVARARAASADHPSDAAADLRAALALWRGPALAGLSGRVLRAHAARLAEEHTAALEERIAVDLALGSAAELVEELRELVAAQPLRERPRGQLMLALYRCGRQAEALRAYRDGRELLGAELGIEPGADLRELHEQILRGAPELTLARRAPRTACRNDLPRDVPDFTGRTDELRRLLAVLPARHGIDADPARRGGAAVVIEAIDGMAGVGKTALAVHAAHRLAEHYPDAQLFVDLHGHTTAQAALDPSAALDLLLRAIGVPGDRIPVDPDERAALWRASLAERRALVVLDNAADTAQVRPLLPGAPGCLALITSRRRLAGLETAAVLSLDVLPQADAVGLFGSVAGRNRTAREPEATREVTALCGQLPLAVRIAAARLRTRPAWSVAHLADRLRAGRTELSTEDSSVTVAFSLSYRQLSDDQQRLFRLLGLVTGPDVDAHAVAALADLDPRAADRLLEDLVDVHLLQERTPGRYRFHDLLRRHAEAIVARSVPEVERRAALARLVDFYLHTAHAADLLLYPQRPAIEPDLTTAAVRVRTLADETAALAWFDAERPCLLAAQRVAVEAGRPAQVWRLAWAMNTFCQRRGHLADNLEIWRAGLAAAVELGDLATQALAHRLLGHACARVGRHDQALAHLGQALSLAERTGDVQDQAHTHRILTAAWAEQGDERRALGHAVEALRIYRAVGNPVWEAMARNAAGWLHARLGEHDAARPLCEQALAMFRQHLHREGEATALDSLGYIAHHTGWHADAVTRYEHALALLRELGNSYEEAHTLARLGEAYAALRRPAEASEAWRQASTLYRAQGRAAELAETLRRLDSIGQQTG</sequence>
<dbReference type="PROSITE" id="PS51755">
    <property type="entry name" value="OMPR_PHOB"/>
    <property type="match status" value="1"/>
</dbReference>
<evidence type="ECO:0000256" key="4">
    <source>
        <dbReference type="ARBA" id="ARBA00023163"/>
    </source>
</evidence>
<feature type="DNA-binding region" description="OmpR/PhoB-type" evidence="5">
    <location>
        <begin position="1"/>
        <end position="94"/>
    </location>
</feature>
<dbReference type="EMBL" id="VUOB01000052">
    <property type="protein sequence ID" value="KAA2256345.1"/>
    <property type="molecule type" value="Genomic_DNA"/>
</dbReference>
<evidence type="ECO:0000259" key="6">
    <source>
        <dbReference type="PROSITE" id="PS51755"/>
    </source>
</evidence>
<dbReference type="Gene3D" id="1.10.10.10">
    <property type="entry name" value="Winged helix-like DNA-binding domain superfamily/Winged helix DNA-binding domain"/>
    <property type="match status" value="2"/>
</dbReference>
<keyword evidence="2" id="KW-0805">Transcription regulation</keyword>
<evidence type="ECO:0000256" key="2">
    <source>
        <dbReference type="ARBA" id="ARBA00023015"/>
    </source>
</evidence>
<dbReference type="AlphaFoldDB" id="A0A5B2WXR6"/>
<dbReference type="Proteomes" id="UP000323454">
    <property type="component" value="Unassembled WGS sequence"/>
</dbReference>
<accession>A0A5B2WXR6</accession>
<feature type="domain" description="OmpR/PhoB-type" evidence="6">
    <location>
        <begin position="1"/>
        <end position="94"/>
    </location>
</feature>
<evidence type="ECO:0000256" key="5">
    <source>
        <dbReference type="PROSITE-ProRule" id="PRU01091"/>
    </source>
</evidence>
<comment type="similarity">
    <text evidence="1">Belongs to the AfsR/DnrI/RedD regulatory family.</text>
</comment>
<dbReference type="GO" id="GO:0000160">
    <property type="term" value="P:phosphorelay signal transduction system"/>
    <property type="evidence" value="ECO:0007669"/>
    <property type="project" value="InterPro"/>
</dbReference>
<dbReference type="PANTHER" id="PTHR35807:SF1">
    <property type="entry name" value="TRANSCRIPTIONAL REGULATOR REDD"/>
    <property type="match status" value="1"/>
</dbReference>
<dbReference type="SUPFAM" id="SSF52540">
    <property type="entry name" value="P-loop containing nucleoside triphosphate hydrolases"/>
    <property type="match status" value="1"/>
</dbReference>
<dbReference type="PRINTS" id="PR00364">
    <property type="entry name" value="DISEASERSIST"/>
</dbReference>
<evidence type="ECO:0000256" key="1">
    <source>
        <dbReference type="ARBA" id="ARBA00005820"/>
    </source>
</evidence>
<reference evidence="7 8" key="1">
    <citation type="submission" date="2019-09" db="EMBL/GenBank/DDBJ databases">
        <title>Goodfellowia gen. nov., a new genus of the Pseudonocardineae related to Actinoalloteichus, containing Goodfellowia coeruleoviolacea gen. nov., comb. nov. gen. nov., comb. nov.</title>
        <authorList>
            <person name="Labeda D."/>
        </authorList>
    </citation>
    <scope>NUCLEOTIDE SEQUENCE [LARGE SCALE GENOMIC DNA]</scope>
    <source>
        <strain evidence="7 8">AN110305</strain>
    </source>
</reference>
<dbReference type="InterPro" id="IPR036388">
    <property type="entry name" value="WH-like_DNA-bd_sf"/>
</dbReference>
<name>A0A5B2WXR6_9PSEU</name>
<dbReference type="OrthoDB" id="7628974at2"/>
<dbReference type="InterPro" id="IPR001867">
    <property type="entry name" value="OmpR/PhoB-type_DNA-bd"/>
</dbReference>
<dbReference type="GO" id="GO:0003677">
    <property type="term" value="F:DNA binding"/>
    <property type="evidence" value="ECO:0007669"/>
    <property type="project" value="UniProtKB-UniRule"/>
</dbReference>
<dbReference type="GO" id="GO:0006355">
    <property type="term" value="P:regulation of DNA-templated transcription"/>
    <property type="evidence" value="ECO:0007669"/>
    <property type="project" value="InterPro"/>
</dbReference>
<dbReference type="SMART" id="SM00028">
    <property type="entry name" value="TPR"/>
    <property type="match status" value="4"/>
</dbReference>
<comment type="caution">
    <text evidence="7">The sequence shown here is derived from an EMBL/GenBank/DDBJ whole genome shotgun (WGS) entry which is preliminary data.</text>
</comment>
<keyword evidence="8" id="KW-1185">Reference proteome</keyword>
<dbReference type="InterPro" id="IPR016032">
    <property type="entry name" value="Sig_transdc_resp-reg_C-effctor"/>
</dbReference>
<dbReference type="InterPro" id="IPR011990">
    <property type="entry name" value="TPR-like_helical_dom_sf"/>
</dbReference>
<proteinExistence type="inferred from homology"/>
<keyword evidence="4" id="KW-0804">Transcription</keyword>
<dbReference type="Pfam" id="PF00486">
    <property type="entry name" value="Trans_reg_C"/>
    <property type="match status" value="1"/>
</dbReference>
<keyword evidence="3 5" id="KW-0238">DNA-binding</keyword>
<dbReference type="CDD" id="cd15831">
    <property type="entry name" value="BTAD"/>
    <property type="match status" value="1"/>
</dbReference>
<dbReference type="InterPro" id="IPR005158">
    <property type="entry name" value="BTAD"/>
</dbReference>
<dbReference type="SMART" id="SM01043">
    <property type="entry name" value="BTAD"/>
    <property type="match status" value="1"/>
</dbReference>
<dbReference type="InterPro" id="IPR051677">
    <property type="entry name" value="AfsR-DnrI-RedD_regulator"/>
</dbReference>
<gene>
    <name evidence="7" type="ORF">F0L68_26555</name>
</gene>
<dbReference type="RefSeq" id="WP_149852534.1">
    <property type="nucleotide sequence ID" value="NZ_VUOB01000052.1"/>
</dbReference>
<dbReference type="InterPro" id="IPR019734">
    <property type="entry name" value="TPR_rpt"/>
</dbReference>
<dbReference type="PANTHER" id="PTHR35807">
    <property type="entry name" value="TRANSCRIPTIONAL REGULATOR REDD-RELATED"/>
    <property type="match status" value="1"/>
</dbReference>
<dbReference type="SMART" id="SM00862">
    <property type="entry name" value="Trans_reg_C"/>
    <property type="match status" value="1"/>
</dbReference>
<organism evidence="7 8">
    <name type="scientific">Solihabitans fulvus</name>
    <dbReference type="NCBI Taxonomy" id="1892852"/>
    <lineage>
        <taxon>Bacteria</taxon>
        <taxon>Bacillati</taxon>
        <taxon>Actinomycetota</taxon>
        <taxon>Actinomycetes</taxon>
        <taxon>Pseudonocardiales</taxon>
        <taxon>Pseudonocardiaceae</taxon>
        <taxon>Solihabitans</taxon>
    </lineage>
</organism>
<dbReference type="Gene3D" id="1.25.40.10">
    <property type="entry name" value="Tetratricopeptide repeat domain"/>
    <property type="match status" value="3"/>
</dbReference>
<evidence type="ECO:0000313" key="7">
    <source>
        <dbReference type="EMBL" id="KAA2256345.1"/>
    </source>
</evidence>
<evidence type="ECO:0000256" key="3">
    <source>
        <dbReference type="ARBA" id="ARBA00023125"/>
    </source>
</evidence>
<reference evidence="7 8" key="2">
    <citation type="submission" date="2019-09" db="EMBL/GenBank/DDBJ databases">
        <authorList>
            <person name="Jin C."/>
        </authorList>
    </citation>
    <scope>NUCLEOTIDE SEQUENCE [LARGE SCALE GENOMIC DNA]</scope>
    <source>
        <strain evidence="7 8">AN110305</strain>
    </source>
</reference>